<dbReference type="EMBL" id="CP068439">
    <property type="protein sequence ID" value="QQX78153.1"/>
    <property type="molecule type" value="Genomic_DNA"/>
</dbReference>
<accession>A0ABX7DVZ5</accession>
<sequence length="27" mass="3000">MEDLSAGIYFVEVVTNKGTVTKKIVKE</sequence>
<organism evidence="2 3">
    <name type="scientific">Aequorivita iocasae</name>
    <dbReference type="NCBI Taxonomy" id="2803865"/>
    <lineage>
        <taxon>Bacteria</taxon>
        <taxon>Pseudomonadati</taxon>
        <taxon>Bacteroidota</taxon>
        <taxon>Flavobacteriia</taxon>
        <taxon>Flavobacteriales</taxon>
        <taxon>Flavobacteriaceae</taxon>
        <taxon>Aequorivita</taxon>
    </lineage>
</organism>
<evidence type="ECO:0000313" key="2">
    <source>
        <dbReference type="EMBL" id="QQX78153.1"/>
    </source>
</evidence>
<name>A0ABX7DVZ5_9FLAO</name>
<dbReference type="InterPro" id="IPR026444">
    <property type="entry name" value="Secre_tail"/>
</dbReference>
<dbReference type="Proteomes" id="UP000629420">
    <property type="component" value="Chromosome"/>
</dbReference>
<proteinExistence type="predicted"/>
<dbReference type="RefSeq" id="WP_202337971.1">
    <property type="nucleotide sequence ID" value="NZ_CP068439.1"/>
</dbReference>
<protein>
    <submittedName>
        <fullName evidence="2">T9SS type A sorting domain-containing protein</fullName>
    </submittedName>
</protein>
<keyword evidence="1" id="KW-0732">Signal</keyword>
<reference evidence="2 3" key="1">
    <citation type="submission" date="2021-01" db="EMBL/GenBank/DDBJ databases">
        <title>Aequorivita sp. strain KX20305, a bacterium isolated from the sediment collected at a cold seep field in South China Sea.</title>
        <authorList>
            <person name="Zhang H."/>
            <person name="Li C."/>
        </authorList>
    </citation>
    <scope>NUCLEOTIDE SEQUENCE [LARGE SCALE GENOMIC DNA]</scope>
    <source>
        <strain evidence="2 3">KX20305</strain>
    </source>
</reference>
<evidence type="ECO:0000256" key="1">
    <source>
        <dbReference type="ARBA" id="ARBA00022729"/>
    </source>
</evidence>
<gene>
    <name evidence="2" type="ORF">JK629_02430</name>
</gene>
<evidence type="ECO:0000313" key="3">
    <source>
        <dbReference type="Proteomes" id="UP000629420"/>
    </source>
</evidence>
<keyword evidence="3" id="KW-1185">Reference proteome</keyword>
<dbReference type="NCBIfam" id="TIGR04183">
    <property type="entry name" value="Por_Secre_tail"/>
    <property type="match status" value="1"/>
</dbReference>